<dbReference type="EMBL" id="PDKW01000042">
    <property type="protein sequence ID" value="PGH55276.1"/>
    <property type="molecule type" value="Genomic_DNA"/>
</dbReference>
<keyword evidence="11" id="KW-1185">Reference proteome</keyword>
<dbReference type="OrthoDB" id="9802121at2"/>
<evidence type="ECO:0000256" key="3">
    <source>
        <dbReference type="ARBA" id="ARBA00009694"/>
    </source>
</evidence>
<evidence type="ECO:0000256" key="1">
    <source>
        <dbReference type="ARBA" id="ARBA00004141"/>
    </source>
</evidence>
<evidence type="ECO:0000256" key="4">
    <source>
        <dbReference type="ARBA" id="ARBA00022692"/>
    </source>
</evidence>
<keyword evidence="7" id="KW-0408">Iron</keyword>
<dbReference type="InterPro" id="IPR006696">
    <property type="entry name" value="DUF423"/>
</dbReference>
<feature type="transmembrane region" description="Helical" evidence="9">
    <location>
        <begin position="7"/>
        <end position="27"/>
    </location>
</feature>
<evidence type="ECO:0000256" key="7">
    <source>
        <dbReference type="ARBA" id="ARBA00023004"/>
    </source>
</evidence>
<dbReference type="PANTHER" id="PTHR43461">
    <property type="entry name" value="TRANSMEMBRANE PROTEIN 256"/>
    <property type="match status" value="1"/>
</dbReference>
<gene>
    <name evidence="10" type="ORF">CRT60_18285</name>
</gene>
<reference evidence="11" key="1">
    <citation type="submission" date="2017-10" db="EMBL/GenBank/DDBJ databases">
        <authorList>
            <person name="Kravchenko I.K."/>
            <person name="Grouzdev D.S."/>
        </authorList>
    </citation>
    <scope>NUCLEOTIDE SEQUENCE [LARGE SCALE GENOMIC DNA]</scope>
    <source>
        <strain evidence="11">B2</strain>
    </source>
</reference>
<evidence type="ECO:0008006" key="12">
    <source>
        <dbReference type="Google" id="ProtNLM"/>
    </source>
</evidence>
<evidence type="ECO:0000256" key="8">
    <source>
        <dbReference type="ARBA" id="ARBA00023136"/>
    </source>
</evidence>
<sequence>MGLIDRIWIVFAALNGAVAVGTGAYASHALAAQPQAQEWVRIAGQYQMAHALALVLLVALGGRMGGGSKGGLALRIAGWLFVAGILLFCGTLYALATVGPLPVPMTAPAGGWCLMLGWVALAAAALRTRG</sequence>
<evidence type="ECO:0000256" key="2">
    <source>
        <dbReference type="ARBA" id="ARBA00008056"/>
    </source>
</evidence>
<dbReference type="GO" id="GO:0005506">
    <property type="term" value="F:iron ion binding"/>
    <property type="evidence" value="ECO:0007669"/>
    <property type="project" value="InterPro"/>
</dbReference>
<comment type="similarity">
    <text evidence="3">Belongs to the UPF0382 family.</text>
</comment>
<evidence type="ECO:0000256" key="5">
    <source>
        <dbReference type="ARBA" id="ARBA00022989"/>
    </source>
</evidence>
<keyword evidence="6" id="KW-0560">Oxidoreductase</keyword>
<keyword evidence="4 9" id="KW-0812">Transmembrane</keyword>
<comment type="subcellular location">
    <subcellularLocation>
        <location evidence="1">Membrane</location>
        <topology evidence="1">Multi-pass membrane protein</topology>
    </subcellularLocation>
</comment>
<proteinExistence type="inferred from homology"/>
<evidence type="ECO:0000256" key="9">
    <source>
        <dbReference type="SAM" id="Phobius"/>
    </source>
</evidence>
<dbReference type="PANTHER" id="PTHR43461:SF1">
    <property type="entry name" value="TRANSMEMBRANE PROTEIN 256"/>
    <property type="match status" value="1"/>
</dbReference>
<organism evidence="10 11">
    <name type="scientific">Azospirillum palustre</name>
    <dbReference type="NCBI Taxonomy" id="2044885"/>
    <lineage>
        <taxon>Bacteria</taxon>
        <taxon>Pseudomonadati</taxon>
        <taxon>Pseudomonadota</taxon>
        <taxon>Alphaproteobacteria</taxon>
        <taxon>Rhodospirillales</taxon>
        <taxon>Azospirillaceae</taxon>
        <taxon>Azospirillum</taxon>
    </lineage>
</organism>
<protein>
    <recommendedName>
        <fullName evidence="12">DUF423 domain-containing protein</fullName>
    </recommendedName>
</protein>
<comment type="caution">
    <text evidence="10">The sequence shown here is derived from an EMBL/GenBank/DDBJ whole genome shotgun (WGS) entry which is preliminary data.</text>
</comment>
<evidence type="ECO:0000313" key="10">
    <source>
        <dbReference type="EMBL" id="PGH55276.1"/>
    </source>
</evidence>
<dbReference type="AlphaFoldDB" id="A0A2B8B970"/>
<dbReference type="PROSITE" id="PS00186">
    <property type="entry name" value="IPNS_2"/>
    <property type="match status" value="1"/>
</dbReference>
<keyword evidence="8 9" id="KW-0472">Membrane</keyword>
<dbReference type="InterPro" id="IPR002057">
    <property type="entry name" value="Isopenicillin-N_synth_CS"/>
</dbReference>
<feature type="transmembrane region" description="Helical" evidence="9">
    <location>
        <begin position="107"/>
        <end position="126"/>
    </location>
</feature>
<name>A0A2B8B970_9PROT</name>
<keyword evidence="5 9" id="KW-1133">Transmembrane helix</keyword>
<feature type="transmembrane region" description="Helical" evidence="9">
    <location>
        <begin position="39"/>
        <end position="60"/>
    </location>
</feature>
<dbReference type="GO" id="GO:0005886">
    <property type="term" value="C:plasma membrane"/>
    <property type="evidence" value="ECO:0007669"/>
    <property type="project" value="TreeGrafter"/>
</dbReference>
<dbReference type="RefSeq" id="WP_098737994.1">
    <property type="nucleotide sequence ID" value="NZ_PDKW01000042.1"/>
</dbReference>
<dbReference type="Pfam" id="PF04241">
    <property type="entry name" value="DUF423"/>
    <property type="match status" value="1"/>
</dbReference>
<dbReference type="GO" id="GO:0016491">
    <property type="term" value="F:oxidoreductase activity"/>
    <property type="evidence" value="ECO:0007669"/>
    <property type="project" value="UniProtKB-KW"/>
</dbReference>
<evidence type="ECO:0000256" key="6">
    <source>
        <dbReference type="ARBA" id="ARBA00023002"/>
    </source>
</evidence>
<comment type="similarity">
    <text evidence="2">Belongs to the iron/ascorbate-dependent oxidoreductase family.</text>
</comment>
<dbReference type="Proteomes" id="UP000225379">
    <property type="component" value="Unassembled WGS sequence"/>
</dbReference>
<evidence type="ECO:0000313" key="11">
    <source>
        <dbReference type="Proteomes" id="UP000225379"/>
    </source>
</evidence>
<accession>A0A2B8B970</accession>
<feature type="transmembrane region" description="Helical" evidence="9">
    <location>
        <begin position="72"/>
        <end position="95"/>
    </location>
</feature>